<dbReference type="Proteomes" id="UP001204015">
    <property type="component" value="Unassembled WGS sequence"/>
</dbReference>
<reference evidence="1 2" key="1">
    <citation type="submission" date="2022-06" db="EMBL/GenBank/DDBJ databases">
        <title>A taxonomic note on the genus Prevotella: Description of four novel genera and emended description of the genera Hallella and Xylanibacter.</title>
        <authorList>
            <person name="Hitch T.C.A."/>
        </authorList>
    </citation>
    <scope>NUCLEOTIDE SEQUENCE [LARGE SCALE GENOMIC DNA]</scope>
    <source>
        <strain evidence="1 2">DSM 100619</strain>
    </source>
</reference>
<keyword evidence="2" id="KW-1185">Reference proteome</keyword>
<comment type="caution">
    <text evidence="1">The sequence shown here is derived from an EMBL/GenBank/DDBJ whole genome shotgun (WGS) entry which is preliminary data.</text>
</comment>
<dbReference type="InterPro" id="IPR016541">
    <property type="entry name" value="UCP008505"/>
</dbReference>
<accession>A0ABT1BZP5</accession>
<name>A0ABT1BZP5_9BACT</name>
<proteinExistence type="predicted"/>
<evidence type="ECO:0000313" key="1">
    <source>
        <dbReference type="EMBL" id="MCO6026557.1"/>
    </source>
</evidence>
<protein>
    <submittedName>
        <fullName evidence="1">DUF4411 family protein</fullName>
    </submittedName>
</protein>
<dbReference type="EMBL" id="JAMXLY010000074">
    <property type="protein sequence ID" value="MCO6026557.1"/>
    <property type="molecule type" value="Genomic_DNA"/>
</dbReference>
<gene>
    <name evidence="1" type="ORF">NG821_12050</name>
</gene>
<sequence length="193" mass="22392">MVALIDTCSLRRLVEYYLPFDKDKTLVNFLAHQYQKKELLVIDAVYEECKYQKKGEIPMHLPFLSSETSISTLKIPIDKKANDIIDNQFCVQSAYRKLSADESSRNQKYAVLKEKFMNTADFRLMLFAKQKNSLPHLFNQNIKVVTDETRNINDGKIFKKLPVCCELVDITSENIVAYLQENGVDINWIVSKQ</sequence>
<evidence type="ECO:0000313" key="2">
    <source>
        <dbReference type="Proteomes" id="UP001204015"/>
    </source>
</evidence>
<organism evidence="1 2">
    <name type="scientific">Segatella cerevisiae</name>
    <dbReference type="NCBI Taxonomy" id="2053716"/>
    <lineage>
        <taxon>Bacteria</taxon>
        <taxon>Pseudomonadati</taxon>
        <taxon>Bacteroidota</taxon>
        <taxon>Bacteroidia</taxon>
        <taxon>Bacteroidales</taxon>
        <taxon>Prevotellaceae</taxon>
        <taxon>Segatella</taxon>
    </lineage>
</organism>
<dbReference type="RefSeq" id="WP_252761907.1">
    <property type="nucleotide sequence ID" value="NZ_JAMXLY010000074.1"/>
</dbReference>
<dbReference type="Pfam" id="PF14367">
    <property type="entry name" value="DUF4411"/>
    <property type="match status" value="1"/>
</dbReference>